<dbReference type="InterPro" id="IPR004562">
    <property type="entry name" value="LipoylTrfase_LipoateP_Ligase"/>
</dbReference>
<dbReference type="PANTHER" id="PTHR12561">
    <property type="entry name" value="LIPOATE-PROTEIN LIGASE"/>
    <property type="match status" value="1"/>
</dbReference>
<dbReference type="InterPro" id="IPR045864">
    <property type="entry name" value="aa-tRNA-synth_II/BPL/LPL"/>
</dbReference>
<evidence type="ECO:0000256" key="4">
    <source>
        <dbReference type="ARBA" id="ARBA00015925"/>
    </source>
</evidence>
<evidence type="ECO:0000259" key="6">
    <source>
        <dbReference type="PROSITE" id="PS51733"/>
    </source>
</evidence>
<dbReference type="CDD" id="cd16443">
    <property type="entry name" value="LplA"/>
    <property type="match status" value="1"/>
</dbReference>
<dbReference type="GO" id="GO:0009249">
    <property type="term" value="P:protein lipoylation"/>
    <property type="evidence" value="ECO:0007669"/>
    <property type="project" value="InterPro"/>
</dbReference>
<comment type="caution">
    <text evidence="7">The sequence shown here is derived from an EMBL/GenBank/DDBJ whole genome shotgun (WGS) entry which is preliminary data.</text>
</comment>
<feature type="compositionally biased region" description="Basic and acidic residues" evidence="5">
    <location>
        <begin position="432"/>
        <end position="447"/>
    </location>
</feature>
<proteinExistence type="inferred from homology"/>
<evidence type="ECO:0000256" key="2">
    <source>
        <dbReference type="ARBA" id="ARBA00005085"/>
    </source>
</evidence>
<reference evidence="7" key="1">
    <citation type="submission" date="2023-01" db="EMBL/GenBank/DDBJ databases">
        <title>Exophiala dermititidis isolated from Cystic Fibrosis Patient.</title>
        <authorList>
            <person name="Kurbessoian T."/>
            <person name="Crocker A."/>
            <person name="Murante D."/>
            <person name="Hogan D.A."/>
            <person name="Stajich J.E."/>
        </authorList>
    </citation>
    <scope>NUCLEOTIDE SEQUENCE</scope>
    <source>
        <strain evidence="7">Ex8</strain>
    </source>
</reference>
<dbReference type="PROSITE" id="PS51733">
    <property type="entry name" value="BPL_LPL_CATALYTIC"/>
    <property type="match status" value="1"/>
</dbReference>
<comment type="similarity">
    <text evidence="3">Belongs to the LplA family.</text>
</comment>
<sequence length="524" mass="58822">MRTAFWPCLTASRCLGYSIGRLTPTARTLGRQHVHASRYLSTFTSTSTSTYAPSWRLEDLSRGSEETSPLIIYLTSDNPYHNLSLEHYVLRRSHPSSRILLFYTNRPCVVFGRNQNPWLETDLKRLRDGLAPEQEHEQEMATVETGSSITNFSQRSVPIDLVRRRSGGGTVFHDSGNLNYSVIVPNSQSFAFKRSTHAEMVVRALLSSEMKQALNSISERGEGNRLFDINNLDIRVNDRNDIVMRRSNADGNGNELPWLKISGSAFKLTRGRALHHGTLLYSSPHIDKISDLLRSPGREYIRAKGVESVRSKVANLVFTPDAHHRDQVRKSIMEAVVREFWDMYGAGQPRQPGMNEISLGDAEVYQTPEVAAGVSELDSDAWRFGQTPRFDFDSGVLDGMSVGFQANHGVLEHLTLRDANGGALIHRQKRQSGTEHEGDGLGHQPPDEVRLSDVASWRELLAVEPAQQELGEDQEGEDKAKARACQSMSSPSHRNADSSSRNVRVPDSLVRRIEAVFPRWRSFE</sequence>
<accession>A0AAN6IXE9</accession>
<feature type="compositionally biased region" description="Polar residues" evidence="5">
    <location>
        <begin position="486"/>
        <end position="502"/>
    </location>
</feature>
<dbReference type="EMBL" id="JAJGCB010000010">
    <property type="protein sequence ID" value="KAJ8990601.1"/>
    <property type="molecule type" value="Genomic_DNA"/>
</dbReference>
<feature type="domain" description="BPL/LPL catalytic" evidence="6">
    <location>
        <begin position="94"/>
        <end position="344"/>
    </location>
</feature>
<comment type="pathway">
    <text evidence="2">Protein modification; protein lipoylation via exogenous pathway; protein N(6)-(lipoyl)lysine from lipoate: step 2/2.</text>
</comment>
<gene>
    <name evidence="7" type="ORF">HRR80_005378</name>
</gene>
<evidence type="ECO:0000256" key="1">
    <source>
        <dbReference type="ARBA" id="ARBA00003253"/>
    </source>
</evidence>
<dbReference type="InterPro" id="IPR004143">
    <property type="entry name" value="BPL_LPL_catalytic"/>
</dbReference>
<feature type="region of interest" description="Disordered" evidence="5">
    <location>
        <begin position="426"/>
        <end position="447"/>
    </location>
</feature>
<dbReference type="Pfam" id="PF21948">
    <property type="entry name" value="LplA-B_cat"/>
    <property type="match status" value="1"/>
</dbReference>
<dbReference type="SUPFAM" id="SSF55681">
    <property type="entry name" value="Class II aaRS and biotin synthetases"/>
    <property type="match status" value="1"/>
</dbReference>
<name>A0AAN6IXE9_EXODE</name>
<dbReference type="Gene3D" id="3.30.930.10">
    <property type="entry name" value="Bira Bifunctional Protein, Domain 2"/>
    <property type="match status" value="1"/>
</dbReference>
<evidence type="ECO:0000256" key="3">
    <source>
        <dbReference type="ARBA" id="ARBA00008242"/>
    </source>
</evidence>
<dbReference type="GO" id="GO:0017118">
    <property type="term" value="F:lipoyltransferase activity"/>
    <property type="evidence" value="ECO:0007669"/>
    <property type="project" value="TreeGrafter"/>
</dbReference>
<dbReference type="Proteomes" id="UP001161757">
    <property type="component" value="Unassembled WGS sequence"/>
</dbReference>
<dbReference type="PANTHER" id="PTHR12561:SF3">
    <property type="entry name" value="LIPOYLTRANSFERASE 1, MITOCHONDRIAL"/>
    <property type="match status" value="1"/>
</dbReference>
<protein>
    <recommendedName>
        <fullName evidence="4">Putative lipoate-protein ligase A</fullName>
    </recommendedName>
</protein>
<feature type="region of interest" description="Disordered" evidence="5">
    <location>
        <begin position="465"/>
        <end position="505"/>
    </location>
</feature>
<comment type="function">
    <text evidence="1">Catalyzes both the ATP-dependent activation of exogenously supplied lipoate to lipoyl-AMP and the transfer of the activated lipoyl onto the lipoyl domains of lipoate-dependent enzymes.</text>
</comment>
<organism evidence="7 8">
    <name type="scientific">Exophiala dermatitidis</name>
    <name type="common">Black yeast-like fungus</name>
    <name type="synonym">Wangiella dermatitidis</name>
    <dbReference type="NCBI Taxonomy" id="5970"/>
    <lineage>
        <taxon>Eukaryota</taxon>
        <taxon>Fungi</taxon>
        <taxon>Dikarya</taxon>
        <taxon>Ascomycota</taxon>
        <taxon>Pezizomycotina</taxon>
        <taxon>Eurotiomycetes</taxon>
        <taxon>Chaetothyriomycetidae</taxon>
        <taxon>Chaetothyriales</taxon>
        <taxon>Herpotrichiellaceae</taxon>
        <taxon>Exophiala</taxon>
    </lineage>
</organism>
<dbReference type="GO" id="GO:0005739">
    <property type="term" value="C:mitochondrion"/>
    <property type="evidence" value="ECO:0007669"/>
    <property type="project" value="TreeGrafter"/>
</dbReference>
<evidence type="ECO:0000256" key="5">
    <source>
        <dbReference type="SAM" id="MobiDB-lite"/>
    </source>
</evidence>
<evidence type="ECO:0000313" key="7">
    <source>
        <dbReference type="EMBL" id="KAJ8990601.1"/>
    </source>
</evidence>
<dbReference type="AlphaFoldDB" id="A0AAN6IXE9"/>
<evidence type="ECO:0000313" key="8">
    <source>
        <dbReference type="Proteomes" id="UP001161757"/>
    </source>
</evidence>